<evidence type="ECO:0000256" key="7">
    <source>
        <dbReference type="SAM" id="Phobius"/>
    </source>
</evidence>
<evidence type="ECO:0000256" key="3">
    <source>
        <dbReference type="ARBA" id="ARBA00022692"/>
    </source>
</evidence>
<dbReference type="AlphaFoldDB" id="A0A7S7SP17"/>
<proteinExistence type="inferred from homology"/>
<dbReference type="KEGG" id="pfer:IRI77_18210"/>
<feature type="transmembrane region" description="Helical" evidence="7">
    <location>
        <begin position="304"/>
        <end position="327"/>
    </location>
</feature>
<dbReference type="NCBIfam" id="TIGR03434">
    <property type="entry name" value="ADOP"/>
    <property type="match status" value="1"/>
</dbReference>
<gene>
    <name evidence="10" type="ORF">IRI77_18210</name>
</gene>
<evidence type="ECO:0000256" key="1">
    <source>
        <dbReference type="ARBA" id="ARBA00004651"/>
    </source>
</evidence>
<feature type="domain" description="ABC3 transporter permease C-terminal" evidence="8">
    <location>
        <begin position="719"/>
        <end position="831"/>
    </location>
</feature>
<dbReference type="InterPro" id="IPR025857">
    <property type="entry name" value="MacB_PCD"/>
</dbReference>
<organism evidence="10 11">
    <name type="scientific">Paludibaculum fermentans</name>
    <dbReference type="NCBI Taxonomy" id="1473598"/>
    <lineage>
        <taxon>Bacteria</taxon>
        <taxon>Pseudomonadati</taxon>
        <taxon>Acidobacteriota</taxon>
        <taxon>Terriglobia</taxon>
        <taxon>Bryobacterales</taxon>
        <taxon>Bryobacteraceae</taxon>
        <taxon>Paludibaculum</taxon>
    </lineage>
</organism>
<dbReference type="InterPro" id="IPR050250">
    <property type="entry name" value="Macrolide_Exporter_MacB"/>
</dbReference>
<evidence type="ECO:0000313" key="10">
    <source>
        <dbReference type="EMBL" id="QOY92049.1"/>
    </source>
</evidence>
<evidence type="ECO:0000256" key="6">
    <source>
        <dbReference type="ARBA" id="ARBA00038076"/>
    </source>
</evidence>
<evidence type="ECO:0000256" key="2">
    <source>
        <dbReference type="ARBA" id="ARBA00022475"/>
    </source>
</evidence>
<feature type="transmembrane region" description="Helical" evidence="7">
    <location>
        <begin position="453"/>
        <end position="473"/>
    </location>
</feature>
<dbReference type="InterPro" id="IPR017800">
    <property type="entry name" value="ADOP"/>
</dbReference>
<evidence type="ECO:0000259" key="8">
    <source>
        <dbReference type="Pfam" id="PF02687"/>
    </source>
</evidence>
<dbReference type="PANTHER" id="PTHR30572">
    <property type="entry name" value="MEMBRANE COMPONENT OF TRANSPORTER-RELATED"/>
    <property type="match status" value="1"/>
</dbReference>
<keyword evidence="4 7" id="KW-1133">Transmembrane helix</keyword>
<feature type="transmembrane region" description="Helical" evidence="7">
    <location>
        <begin position="27"/>
        <end position="49"/>
    </location>
</feature>
<evidence type="ECO:0000313" key="11">
    <source>
        <dbReference type="Proteomes" id="UP000593892"/>
    </source>
</evidence>
<dbReference type="Pfam" id="PF02687">
    <property type="entry name" value="FtsX"/>
    <property type="match status" value="2"/>
</dbReference>
<sequence length="839" mass="89226">MNVAGWLDETRADVVFGLRQLRRNPGFAAVAILSLALGIGANTAIFQLVNAIRLKTLPVQQPEQLVTIGFQEGATRAGWWPTRDAVMTHTVWSEIRGRQQAFSELLGWSAARFNLADGGEPRMAEGLFVSGNFFRLLGVDAMLGRTFTAEDDSAACPAGAVVSYAFWQRELGGDAGVLGRSVRLDGHAVPVIGVTPPAFFGVEVGRRYDVAVPLCEDRVMSEDGRGRAPDLAAWWMSAMGRLKPGWTVQKADAHLRALSAEVMRASLPTGYQAELAKRFLANRLTAVAAEKGTSGLRAEYERPLWLLMAATGLVLLIACANLANLLLARATVRAQEIAVRLAIGASRWRLIRQLLAESLLLAVSGAVLGAGLALGLSRGLISFLSTAGNPVFVDVALDWQVLSFAAMLSLITCVLFGLLPAWRGTRLAPASAMRGGGARGATAGREQFALRRALLAAQVALSLVLLVGALLFVRSLHNLMTVDTGFQSQGILAVFVDYNRAHYPLERRASIAKELSNRLAGVPGVLSAAHVDMIPLGGGTWDNLVGVQNAAVAGGGRTAFFNRVSPGYFRTLGTRLAAGRDFNEQDTLTAPKVAIVNEVFAKRLFGGANPVGRTFHMAAGAGQAEPVFEIVGLAANTKYESLKEEFRPIAYFPIAQNARPGGNATFLLRVTGPVGRVMGAAQAAVVSMNAAMGVECRPLSRQLEESLLREKLLAMLSGAFGFLAALLATLGLYGVIAYMVARRRNEIGVRMALGANRVQVIRLVLREAFVLLGIGLPIGLVLSMWAGKAAASLLYGLPAQDYVSLAAASLLLGLIAFVASYVPARRAAALDPVSTLRGE</sequence>
<feature type="domain" description="ABC3 transporter permease C-terminal" evidence="8">
    <location>
        <begin position="310"/>
        <end position="427"/>
    </location>
</feature>
<feature type="transmembrane region" description="Helical" evidence="7">
    <location>
        <begin position="359"/>
        <end position="381"/>
    </location>
</feature>
<feature type="transmembrane region" description="Helical" evidence="7">
    <location>
        <begin position="712"/>
        <end position="740"/>
    </location>
</feature>
<feature type="transmembrane region" description="Helical" evidence="7">
    <location>
        <begin position="401"/>
        <end position="422"/>
    </location>
</feature>
<comment type="subcellular location">
    <subcellularLocation>
        <location evidence="1">Cell membrane</location>
        <topology evidence="1">Multi-pass membrane protein</topology>
    </subcellularLocation>
</comment>
<feature type="transmembrane region" description="Helical" evidence="7">
    <location>
        <begin position="802"/>
        <end position="822"/>
    </location>
</feature>
<name>A0A7S7SP17_PALFE</name>
<keyword evidence="3 7" id="KW-0812">Transmembrane</keyword>
<dbReference type="GO" id="GO:0022857">
    <property type="term" value="F:transmembrane transporter activity"/>
    <property type="evidence" value="ECO:0007669"/>
    <property type="project" value="TreeGrafter"/>
</dbReference>
<feature type="transmembrane region" description="Helical" evidence="7">
    <location>
        <begin position="760"/>
        <end position="782"/>
    </location>
</feature>
<dbReference type="PANTHER" id="PTHR30572:SF4">
    <property type="entry name" value="ABC TRANSPORTER PERMEASE YTRF"/>
    <property type="match status" value="1"/>
</dbReference>
<comment type="similarity">
    <text evidence="6">Belongs to the ABC-4 integral membrane protein family.</text>
</comment>
<evidence type="ECO:0000256" key="5">
    <source>
        <dbReference type="ARBA" id="ARBA00023136"/>
    </source>
</evidence>
<keyword evidence="2" id="KW-1003">Cell membrane</keyword>
<accession>A0A7S7SP17</accession>
<protein>
    <submittedName>
        <fullName evidence="10">ABC transporter permease</fullName>
    </submittedName>
</protein>
<dbReference type="EMBL" id="CP063849">
    <property type="protein sequence ID" value="QOY92049.1"/>
    <property type="molecule type" value="Genomic_DNA"/>
</dbReference>
<evidence type="ECO:0000256" key="4">
    <source>
        <dbReference type="ARBA" id="ARBA00022989"/>
    </source>
</evidence>
<feature type="domain" description="MacB-like periplasmic core" evidence="9">
    <location>
        <begin position="459"/>
        <end position="657"/>
    </location>
</feature>
<reference evidence="10 11" key="1">
    <citation type="submission" date="2020-10" db="EMBL/GenBank/DDBJ databases">
        <title>Complete genome sequence of Paludibaculum fermentans P105T, a facultatively anaerobic acidobacterium capable of dissimilatory Fe(III) reduction.</title>
        <authorList>
            <person name="Dedysh S.N."/>
            <person name="Beletsky A.V."/>
            <person name="Kulichevskaya I.S."/>
            <person name="Mardanov A.V."/>
            <person name="Ravin N.V."/>
        </authorList>
    </citation>
    <scope>NUCLEOTIDE SEQUENCE [LARGE SCALE GENOMIC DNA]</scope>
    <source>
        <strain evidence="10 11">P105</strain>
    </source>
</reference>
<feature type="domain" description="MacB-like periplasmic core" evidence="9">
    <location>
        <begin position="29"/>
        <end position="257"/>
    </location>
</feature>
<dbReference type="Proteomes" id="UP000593892">
    <property type="component" value="Chromosome"/>
</dbReference>
<dbReference type="Pfam" id="PF12704">
    <property type="entry name" value="MacB_PCD"/>
    <property type="match status" value="2"/>
</dbReference>
<keyword evidence="5 7" id="KW-0472">Membrane</keyword>
<evidence type="ECO:0000259" key="9">
    <source>
        <dbReference type="Pfam" id="PF12704"/>
    </source>
</evidence>
<dbReference type="InterPro" id="IPR003838">
    <property type="entry name" value="ABC3_permease_C"/>
</dbReference>
<keyword evidence="11" id="KW-1185">Reference proteome</keyword>
<dbReference type="GO" id="GO:0005886">
    <property type="term" value="C:plasma membrane"/>
    <property type="evidence" value="ECO:0007669"/>
    <property type="project" value="UniProtKB-SubCell"/>
</dbReference>